<accession>A0A316CBJ9</accession>
<dbReference type="PROSITE" id="PS50893">
    <property type="entry name" value="ABC_TRANSPORTER_2"/>
    <property type="match status" value="1"/>
</dbReference>
<evidence type="ECO:0000259" key="9">
    <source>
        <dbReference type="PROSITE" id="PS50893"/>
    </source>
</evidence>
<proteinExistence type="inferred from homology"/>
<comment type="caution">
    <text evidence="10">The sequence shown here is derived from an EMBL/GenBank/DDBJ whole genome shotgun (WGS) entry which is preliminary data.</text>
</comment>
<dbReference type="Pfam" id="PF00005">
    <property type="entry name" value="ABC_tran"/>
    <property type="match status" value="1"/>
</dbReference>
<dbReference type="InterPro" id="IPR003439">
    <property type="entry name" value="ABC_transporter-like_ATP-bd"/>
</dbReference>
<dbReference type="SMART" id="SM00382">
    <property type="entry name" value="AAA"/>
    <property type="match status" value="1"/>
</dbReference>
<dbReference type="AlphaFoldDB" id="A0A316CBJ9"/>
<dbReference type="InterPro" id="IPR017871">
    <property type="entry name" value="ABC_transporter-like_CS"/>
</dbReference>
<evidence type="ECO:0000256" key="6">
    <source>
        <dbReference type="ARBA" id="ARBA00022840"/>
    </source>
</evidence>
<evidence type="ECO:0000256" key="1">
    <source>
        <dbReference type="ARBA" id="ARBA00004417"/>
    </source>
</evidence>
<evidence type="ECO:0000313" key="11">
    <source>
        <dbReference type="Proteomes" id="UP000245396"/>
    </source>
</evidence>
<evidence type="ECO:0000256" key="5">
    <source>
        <dbReference type="ARBA" id="ARBA00022741"/>
    </source>
</evidence>
<dbReference type="SUPFAM" id="SSF52540">
    <property type="entry name" value="P-loop containing nucleoside triphosphate hydrolases"/>
    <property type="match status" value="1"/>
</dbReference>
<comment type="similarity">
    <text evidence="2">Belongs to the ABC transporter superfamily.</text>
</comment>
<keyword evidence="5" id="KW-0547">Nucleotide-binding</keyword>
<evidence type="ECO:0000256" key="2">
    <source>
        <dbReference type="ARBA" id="ARBA00005417"/>
    </source>
</evidence>
<dbReference type="RefSeq" id="WP_109611494.1">
    <property type="nucleotide sequence ID" value="NZ_QGGG01000001.1"/>
</dbReference>
<sequence>MLAIEHIEKTYAARKGSHPVRALRGVSFEVARGDFFALLGPSGCGKTTILQSIAGLETPDSGTIRIGDRPVFDAANSVFLTASQRMLGMVFQSYAIWPHMTVFDNVAFPLVHGRDRKPREEVRKRVMAALARVKLESFADRLAPHLSGGQQQRVAIARAIVHEPRLLLLDEPLSNLDARLRDTMREELRQIVKSLGITTIFVTHDQVEAMGMADRIAVINQGEIMQIGSPSDVYFSPRNAFVANFVGRSNTITGKVTSIERSGGQTLRRVATPIGEICSTADSEVKAGEKALCIIRPQAFSAFAAGGEENIFEGALTGQTFLGDFIDATIAVGDTQLCAVFNSYDKTPPGSTIRLTVPFDRCVIVPAD</sequence>
<dbReference type="EMBL" id="QGGG01000001">
    <property type="protein sequence ID" value="PWJ86543.1"/>
    <property type="molecule type" value="Genomic_DNA"/>
</dbReference>
<keyword evidence="3" id="KW-0813">Transport</keyword>
<evidence type="ECO:0000256" key="7">
    <source>
        <dbReference type="ARBA" id="ARBA00022967"/>
    </source>
</evidence>
<dbReference type="Proteomes" id="UP000245396">
    <property type="component" value="Unassembled WGS sequence"/>
</dbReference>
<dbReference type="InterPro" id="IPR008995">
    <property type="entry name" value="Mo/tungstate-bd_C_term_dom"/>
</dbReference>
<evidence type="ECO:0000256" key="4">
    <source>
        <dbReference type="ARBA" id="ARBA00022475"/>
    </source>
</evidence>
<dbReference type="PANTHER" id="PTHR43875">
    <property type="entry name" value="MALTODEXTRIN IMPORT ATP-BINDING PROTEIN MSMX"/>
    <property type="match status" value="1"/>
</dbReference>
<keyword evidence="7" id="KW-1278">Translocase</keyword>
<protein>
    <submittedName>
        <fullName evidence="10">Iron(III) transport system ATP-binding protein</fullName>
    </submittedName>
</protein>
<keyword evidence="8" id="KW-0472">Membrane</keyword>
<dbReference type="PROSITE" id="PS00211">
    <property type="entry name" value="ABC_TRANSPORTER_1"/>
    <property type="match status" value="1"/>
</dbReference>
<dbReference type="InterPro" id="IPR003593">
    <property type="entry name" value="AAA+_ATPase"/>
</dbReference>
<evidence type="ECO:0000313" key="10">
    <source>
        <dbReference type="EMBL" id="PWJ86543.1"/>
    </source>
</evidence>
<dbReference type="GO" id="GO:0140359">
    <property type="term" value="F:ABC-type transporter activity"/>
    <property type="evidence" value="ECO:0007669"/>
    <property type="project" value="UniProtKB-ARBA"/>
</dbReference>
<keyword evidence="11" id="KW-1185">Reference proteome</keyword>
<name>A0A316CBJ9_PSESE</name>
<dbReference type="Gene3D" id="3.40.50.300">
    <property type="entry name" value="P-loop containing nucleotide triphosphate hydrolases"/>
    <property type="match status" value="1"/>
</dbReference>
<evidence type="ECO:0000256" key="3">
    <source>
        <dbReference type="ARBA" id="ARBA00022448"/>
    </source>
</evidence>
<keyword evidence="4" id="KW-1003">Cell membrane</keyword>
<dbReference type="FunFam" id="3.40.50.300:FF:000042">
    <property type="entry name" value="Maltose/maltodextrin ABC transporter, ATP-binding protein"/>
    <property type="match status" value="1"/>
</dbReference>
<dbReference type="InterPro" id="IPR047641">
    <property type="entry name" value="ABC_transpr_MalK/UgpC-like"/>
</dbReference>
<dbReference type="InterPro" id="IPR027417">
    <property type="entry name" value="P-loop_NTPase"/>
</dbReference>
<reference evidence="10 11" key="1">
    <citation type="submission" date="2018-05" db="EMBL/GenBank/DDBJ databases">
        <title>Genomic Encyclopedia of Type Strains, Phase IV (KMG-IV): sequencing the most valuable type-strain genomes for metagenomic binning, comparative biology and taxonomic classification.</title>
        <authorList>
            <person name="Goeker M."/>
        </authorList>
    </citation>
    <scope>NUCLEOTIDE SEQUENCE [LARGE SCALE GENOMIC DNA]</scope>
    <source>
        <strain evidence="10 11">DSM 6986</strain>
    </source>
</reference>
<keyword evidence="6 10" id="KW-0067">ATP-binding</keyword>
<dbReference type="PANTHER" id="PTHR43875:SF15">
    <property type="entry name" value="TREHALOSE IMPORT ATP-BINDING PROTEIN SUGC"/>
    <property type="match status" value="1"/>
</dbReference>
<organism evidence="10 11">
    <name type="scientific">Pseudaminobacter salicylatoxidans</name>
    <dbReference type="NCBI Taxonomy" id="93369"/>
    <lineage>
        <taxon>Bacteria</taxon>
        <taxon>Pseudomonadati</taxon>
        <taxon>Pseudomonadota</taxon>
        <taxon>Alphaproteobacteria</taxon>
        <taxon>Hyphomicrobiales</taxon>
        <taxon>Phyllobacteriaceae</taxon>
        <taxon>Pseudaminobacter</taxon>
    </lineage>
</organism>
<evidence type="ECO:0000256" key="8">
    <source>
        <dbReference type="ARBA" id="ARBA00023136"/>
    </source>
</evidence>
<dbReference type="OrthoDB" id="9802264at2"/>
<dbReference type="GO" id="GO:0016887">
    <property type="term" value="F:ATP hydrolysis activity"/>
    <property type="evidence" value="ECO:0007669"/>
    <property type="project" value="InterPro"/>
</dbReference>
<comment type="subcellular location">
    <subcellularLocation>
        <location evidence="1">Cell inner membrane</location>
        <topology evidence="1">Peripheral membrane protein</topology>
    </subcellularLocation>
</comment>
<dbReference type="GO" id="GO:0055052">
    <property type="term" value="C:ATP-binding cassette (ABC) transporter complex, substrate-binding subunit-containing"/>
    <property type="evidence" value="ECO:0007669"/>
    <property type="project" value="TreeGrafter"/>
</dbReference>
<dbReference type="GO" id="GO:0005524">
    <property type="term" value="F:ATP binding"/>
    <property type="evidence" value="ECO:0007669"/>
    <property type="project" value="UniProtKB-KW"/>
</dbReference>
<gene>
    <name evidence="10" type="ORF">C7441_101424</name>
</gene>
<dbReference type="STRING" id="1192868.GCA_000304395_03033"/>
<dbReference type="SUPFAM" id="SSF50331">
    <property type="entry name" value="MOP-like"/>
    <property type="match status" value="1"/>
</dbReference>
<feature type="domain" description="ABC transporter" evidence="9">
    <location>
        <begin position="2"/>
        <end position="246"/>
    </location>
</feature>